<feature type="transmembrane region" description="Helical" evidence="2">
    <location>
        <begin position="23"/>
        <end position="42"/>
    </location>
</feature>
<dbReference type="InterPro" id="IPR021235">
    <property type="entry name" value="DUF2637"/>
</dbReference>
<feature type="transmembrane region" description="Helical" evidence="2">
    <location>
        <begin position="92"/>
        <end position="110"/>
    </location>
</feature>
<gene>
    <name evidence="3" type="ORF">CC117_12275</name>
</gene>
<dbReference type="OrthoDB" id="3393357at2"/>
<organism evidence="3 4">
    <name type="scientific">Parafrankia colletiae</name>
    <dbReference type="NCBI Taxonomy" id="573497"/>
    <lineage>
        <taxon>Bacteria</taxon>
        <taxon>Bacillati</taxon>
        <taxon>Actinomycetota</taxon>
        <taxon>Actinomycetes</taxon>
        <taxon>Frankiales</taxon>
        <taxon>Frankiaceae</taxon>
        <taxon>Parafrankia</taxon>
    </lineage>
</organism>
<accession>A0A1S1R5T7</accession>
<keyword evidence="2" id="KW-0812">Transmembrane</keyword>
<protein>
    <recommendedName>
        <fullName evidence="5">DUF2637 domain-containing protein</fullName>
    </recommendedName>
</protein>
<dbReference type="Pfam" id="PF10935">
    <property type="entry name" value="DUF2637"/>
    <property type="match status" value="1"/>
</dbReference>
<dbReference type="EMBL" id="MBLM01000047">
    <property type="protein sequence ID" value="OHV42338.1"/>
    <property type="molecule type" value="Genomic_DNA"/>
</dbReference>
<keyword evidence="2" id="KW-0472">Membrane</keyword>
<comment type="caution">
    <text evidence="3">The sequence shown here is derived from an EMBL/GenBank/DDBJ whole genome shotgun (WGS) entry which is preliminary data.</text>
</comment>
<evidence type="ECO:0008006" key="5">
    <source>
        <dbReference type="Google" id="ProtNLM"/>
    </source>
</evidence>
<feature type="compositionally biased region" description="Low complexity" evidence="1">
    <location>
        <begin position="240"/>
        <end position="249"/>
    </location>
</feature>
<dbReference type="AlphaFoldDB" id="A0A1S1R5T7"/>
<feature type="compositionally biased region" description="Low complexity" evidence="1">
    <location>
        <begin position="206"/>
        <end position="230"/>
    </location>
</feature>
<feature type="transmembrane region" description="Helical" evidence="2">
    <location>
        <begin position="62"/>
        <end position="80"/>
    </location>
</feature>
<feature type="compositionally biased region" description="Low complexity" evidence="1">
    <location>
        <begin position="258"/>
        <end position="267"/>
    </location>
</feature>
<proteinExistence type="predicted"/>
<keyword evidence="4" id="KW-1185">Reference proteome</keyword>
<keyword evidence="2" id="KW-1133">Transmembrane helix</keyword>
<reference evidence="4" key="1">
    <citation type="submission" date="2016-07" db="EMBL/GenBank/DDBJ databases">
        <title>Sequence Frankia sp. strain CcI1.17.</title>
        <authorList>
            <person name="Ghodhbane-Gtari F."/>
            <person name="Swanson E."/>
            <person name="Gueddou A."/>
            <person name="Morris K."/>
            <person name="Hezbri K."/>
            <person name="Ktari A."/>
            <person name="Nouioui I."/>
            <person name="Abebe-Akele F."/>
            <person name="Simpson S."/>
            <person name="Thomas K."/>
            <person name="Gtari M."/>
            <person name="Tisa L.S."/>
            <person name="Hurst S."/>
        </authorList>
    </citation>
    <scope>NUCLEOTIDE SEQUENCE [LARGE SCALE GENOMIC DNA]</scope>
    <source>
        <strain evidence="4">Cc1.17</strain>
    </source>
</reference>
<name>A0A1S1R5T7_9ACTN</name>
<evidence type="ECO:0000256" key="2">
    <source>
        <dbReference type="SAM" id="Phobius"/>
    </source>
</evidence>
<sequence>MIGVENGNAAAVPRRAAGRSDRAIRITTVVAVATVAAVAAFVSYRHMRGVALLHGEDTVTATVLPFSVDGLIVAASMAMLADRRAGRRRSWLSATLLAAGACASLAANVLHADPTATARIIAGWPPLALLGSYELLMRQIHPARRSSAATAATVTDAGTVEDAEALADAGVGAAATESVPATTTAVVPVTAQAAPATPPADSADIPTGPAAAAPAGAAAAHAQSTAGPPATRTEADRLTAAASPAAEPVEPVEPVEPARPAAPAASADTPAHVGGPRRLTPVPFNGLDTTDPSVKRAAIIRALDETGGSATAAVSLLGRWGVTVSKSWVYQVRKETRYANLQTGPLPVPAPRAPRGGSTGRRRGMAAAPSLTVPSR</sequence>
<feature type="region of interest" description="Disordered" evidence="1">
    <location>
        <begin position="343"/>
        <end position="376"/>
    </location>
</feature>
<feature type="region of interest" description="Disordered" evidence="1">
    <location>
        <begin position="195"/>
        <end position="288"/>
    </location>
</feature>
<dbReference type="Proteomes" id="UP000179627">
    <property type="component" value="Unassembled WGS sequence"/>
</dbReference>
<evidence type="ECO:0000256" key="1">
    <source>
        <dbReference type="SAM" id="MobiDB-lite"/>
    </source>
</evidence>
<evidence type="ECO:0000313" key="4">
    <source>
        <dbReference type="Proteomes" id="UP000179627"/>
    </source>
</evidence>
<evidence type="ECO:0000313" key="3">
    <source>
        <dbReference type="EMBL" id="OHV42338.1"/>
    </source>
</evidence>